<dbReference type="GO" id="GO:0005829">
    <property type="term" value="C:cytosol"/>
    <property type="evidence" value="ECO:0007669"/>
    <property type="project" value="TreeGrafter"/>
</dbReference>
<dbReference type="Gene3D" id="3.40.50.360">
    <property type="match status" value="1"/>
</dbReference>
<dbReference type="SUPFAM" id="SSF52218">
    <property type="entry name" value="Flavoproteins"/>
    <property type="match status" value="1"/>
</dbReference>
<keyword evidence="4" id="KW-0028">Amino-acid biosynthesis</keyword>
<dbReference type="InterPro" id="IPR005625">
    <property type="entry name" value="PepSY-ass_TM"/>
</dbReference>
<keyword evidence="9" id="KW-1185">Reference proteome</keyword>
<dbReference type="InterPro" id="IPR029039">
    <property type="entry name" value="Flavoprotein-like_sf"/>
</dbReference>
<dbReference type="AlphaFoldDB" id="A0A6I4IAK4"/>
<dbReference type="InterPro" id="IPR008254">
    <property type="entry name" value="Flavodoxin/NO_synth"/>
</dbReference>
<reference evidence="8 9" key="1">
    <citation type="submission" date="2019-12" db="EMBL/GenBank/DDBJ databases">
        <title>Mucilaginibacter sp. HME9299 genome sequencing and assembly.</title>
        <authorList>
            <person name="Kang H."/>
            <person name="Kim H."/>
            <person name="Joh K."/>
        </authorList>
    </citation>
    <scope>NUCLEOTIDE SEQUENCE [LARGE SCALE GENOMIC DNA]</scope>
    <source>
        <strain evidence="8 9">HME9299</strain>
    </source>
</reference>
<dbReference type="GO" id="GO:0016491">
    <property type="term" value="F:oxidoreductase activity"/>
    <property type="evidence" value="ECO:0007669"/>
    <property type="project" value="InterPro"/>
</dbReference>
<dbReference type="Proteomes" id="UP000434850">
    <property type="component" value="Unassembled WGS sequence"/>
</dbReference>
<dbReference type="GO" id="GO:0050660">
    <property type="term" value="F:flavin adenine dinucleotide binding"/>
    <property type="evidence" value="ECO:0007669"/>
    <property type="project" value="TreeGrafter"/>
</dbReference>
<feature type="transmembrane region" description="Helical" evidence="5">
    <location>
        <begin position="298"/>
        <end position="323"/>
    </location>
</feature>
<protein>
    <submittedName>
        <fullName evidence="8">FAD-binding oxidoreductase</fullName>
    </submittedName>
</protein>
<dbReference type="InterPro" id="IPR017938">
    <property type="entry name" value="Riboflavin_synthase-like_b-brl"/>
</dbReference>
<gene>
    <name evidence="8" type="ORF">GO816_12635</name>
</gene>
<evidence type="ECO:0000256" key="3">
    <source>
        <dbReference type="ARBA" id="ARBA00022643"/>
    </source>
</evidence>
<feature type="transmembrane region" description="Helical" evidence="5">
    <location>
        <begin position="130"/>
        <end position="151"/>
    </location>
</feature>
<keyword evidence="3" id="KW-0288">FMN</keyword>
<comment type="cofactor">
    <cofactor evidence="1">
        <name>FMN</name>
        <dbReference type="ChEBI" id="CHEBI:58210"/>
    </cofactor>
</comment>
<keyword evidence="5" id="KW-0812">Transmembrane</keyword>
<feature type="domain" description="FAD-binding FR-type" evidence="7">
    <location>
        <begin position="495"/>
        <end position="593"/>
    </location>
</feature>
<dbReference type="GO" id="GO:0010181">
    <property type="term" value="F:FMN binding"/>
    <property type="evidence" value="ECO:0007669"/>
    <property type="project" value="InterPro"/>
</dbReference>
<dbReference type="SUPFAM" id="SSF63380">
    <property type="entry name" value="Riboflavin synthase domain-like"/>
    <property type="match status" value="1"/>
</dbReference>
<evidence type="ECO:0000256" key="2">
    <source>
        <dbReference type="ARBA" id="ARBA00022630"/>
    </source>
</evidence>
<organism evidence="8 9">
    <name type="scientific">Mucilaginibacter aquatilis</name>
    <dbReference type="NCBI Taxonomy" id="1517760"/>
    <lineage>
        <taxon>Bacteria</taxon>
        <taxon>Pseudomonadati</taxon>
        <taxon>Bacteroidota</taxon>
        <taxon>Sphingobacteriia</taxon>
        <taxon>Sphingobacteriales</taxon>
        <taxon>Sphingobacteriaceae</taxon>
        <taxon>Mucilaginibacter</taxon>
    </lineage>
</organism>
<dbReference type="PROSITE" id="PS51384">
    <property type="entry name" value="FAD_FR"/>
    <property type="match status" value="1"/>
</dbReference>
<evidence type="ECO:0000256" key="5">
    <source>
        <dbReference type="SAM" id="Phobius"/>
    </source>
</evidence>
<evidence type="ECO:0000256" key="1">
    <source>
        <dbReference type="ARBA" id="ARBA00001917"/>
    </source>
</evidence>
<dbReference type="Pfam" id="PF03929">
    <property type="entry name" value="PepSY_TM"/>
    <property type="match status" value="1"/>
</dbReference>
<evidence type="ECO:0000313" key="8">
    <source>
        <dbReference type="EMBL" id="MVN91977.1"/>
    </source>
</evidence>
<dbReference type="RefSeq" id="WP_157542290.1">
    <property type="nucleotide sequence ID" value="NZ_WQLA01000004.1"/>
</dbReference>
<keyword evidence="4" id="KW-0198">Cysteine biosynthesis</keyword>
<dbReference type="PROSITE" id="PS50902">
    <property type="entry name" value="FLAVODOXIN_LIKE"/>
    <property type="match status" value="1"/>
</dbReference>
<name>A0A6I4IAK4_9SPHI</name>
<evidence type="ECO:0000313" key="9">
    <source>
        <dbReference type="Proteomes" id="UP000434850"/>
    </source>
</evidence>
<dbReference type="PANTHER" id="PTHR19384">
    <property type="entry name" value="NITRIC OXIDE SYNTHASE-RELATED"/>
    <property type="match status" value="1"/>
</dbReference>
<keyword evidence="5" id="KW-0472">Membrane</keyword>
<feature type="domain" description="Flavodoxin-like" evidence="6">
    <location>
        <begin position="341"/>
        <end position="480"/>
    </location>
</feature>
<keyword evidence="2" id="KW-0285">Flavoprotein</keyword>
<evidence type="ECO:0000259" key="7">
    <source>
        <dbReference type="PROSITE" id="PS51384"/>
    </source>
</evidence>
<proteinExistence type="predicted"/>
<dbReference type="PANTHER" id="PTHR19384:SF128">
    <property type="entry name" value="NADPH OXIDOREDUCTASE A"/>
    <property type="match status" value="1"/>
</dbReference>
<dbReference type="Pfam" id="PF00258">
    <property type="entry name" value="Flavodoxin_1"/>
    <property type="match status" value="1"/>
</dbReference>
<evidence type="ECO:0000256" key="4">
    <source>
        <dbReference type="ARBA" id="ARBA00023192"/>
    </source>
</evidence>
<dbReference type="InterPro" id="IPR001433">
    <property type="entry name" value="OxRdtase_FAD/NAD-bd"/>
</dbReference>
<dbReference type="OrthoDB" id="9789468at2"/>
<comment type="caution">
    <text evidence="8">The sequence shown here is derived from an EMBL/GenBank/DDBJ whole genome shotgun (WGS) entry which is preliminary data.</text>
</comment>
<dbReference type="InterPro" id="IPR039261">
    <property type="entry name" value="FNR_nucleotide-bd"/>
</dbReference>
<evidence type="ECO:0000259" key="6">
    <source>
        <dbReference type="PROSITE" id="PS50902"/>
    </source>
</evidence>
<feature type="transmembrane region" description="Helical" evidence="5">
    <location>
        <begin position="172"/>
        <end position="197"/>
    </location>
</feature>
<dbReference type="Pfam" id="PF00175">
    <property type="entry name" value="NAD_binding_1"/>
    <property type="match status" value="1"/>
</dbReference>
<dbReference type="Gene3D" id="3.40.50.80">
    <property type="entry name" value="Nucleotide-binding domain of ferredoxin-NADP reductase (FNR) module"/>
    <property type="match status" value="1"/>
</dbReference>
<dbReference type="EMBL" id="WQLA01000004">
    <property type="protein sequence ID" value="MVN91977.1"/>
    <property type="molecule type" value="Genomic_DNA"/>
</dbReference>
<accession>A0A6I4IAK4</accession>
<keyword evidence="5" id="KW-1133">Transmembrane helix</keyword>
<dbReference type="SUPFAM" id="SSF52343">
    <property type="entry name" value="Ferredoxin reductase-like, C-terminal NADP-linked domain"/>
    <property type="match status" value="1"/>
</dbReference>
<sequence>MTISIWRYSHLALAVSSFLLLTLLSITGIILAFEPISQKTQPFGVNGFSQITLAKSLPALRKAYPDISELTVDANQFVKIKATDTNGKNLDAFVDPLSGKVLGTTPKENDLFETVRSLHRSLFLHEVGRAIIGVTAFLLMLITTSGIALIIQRQRGIRHFFKRIVRDSFAQYYHVVLGRLSLIPILIIAISGTYLSLARFDIFDIKKNSIKVDFDNIKSTPVRKATEISVFKNTKLSEVESVEFPFSEDVEDYYTIKLKDREIAVNQITGDILSEVVYPKAVVYSNLSLDLHTGRTSIVWALVLAVAAANILFFIYSGFAITLKRRANRVDNKFKANESNVIILIGSENGSTYRFAKAVHQQLLKQGQRSFITELNNYTIFPKAEHLIIITATYGLGNAPTNAAKFFNLLKKYPQGQNINYSVLGFGSHAYPDFCQFAFEINNFLSQQTWAKPLIDVHTVNDRSPQEFELWAEAWSQQSGLIIEASADLKMPQKHKLKSFTVSSNTATGTEDGAFSVRLKTKRLQKVTSGDLLAIYPANDNRERLYSIGVIDNEIQLSVRLHEHGLGSGFLHRLTVGQKMQARIVYNKHFHFPAKSPEVVMISNGTGIAPFLGMINQNKANVPCHLYCGFRHSHSVDNYKAVLNQGKAAGKLQHLRVALSREGNKQYVSDLIARDPDFMVNVLSTKGTIMICGSLAMQRDVMDVLEGICKTKTGKGISYYQSHNQILTDCY</sequence>
<dbReference type="InterPro" id="IPR017927">
    <property type="entry name" value="FAD-bd_FR_type"/>
</dbReference>